<gene>
    <name evidence="1" type="ORF">GGR20_001166</name>
</gene>
<dbReference type="Proteomes" id="UP000547011">
    <property type="component" value="Unassembled WGS sequence"/>
</dbReference>
<evidence type="ECO:0000313" key="1">
    <source>
        <dbReference type="EMBL" id="MBB4051530.1"/>
    </source>
</evidence>
<dbReference type="EMBL" id="JACIEW010000002">
    <property type="protein sequence ID" value="MBB4051530.1"/>
    <property type="molecule type" value="Genomic_DNA"/>
</dbReference>
<evidence type="ECO:0000313" key="2">
    <source>
        <dbReference type="Proteomes" id="UP000547011"/>
    </source>
</evidence>
<name>A0A7W6IL16_9HYPH</name>
<organism evidence="1 2">
    <name type="scientific">Devosia subaequoris</name>
    <dbReference type="NCBI Taxonomy" id="395930"/>
    <lineage>
        <taxon>Bacteria</taxon>
        <taxon>Pseudomonadati</taxon>
        <taxon>Pseudomonadota</taxon>
        <taxon>Alphaproteobacteria</taxon>
        <taxon>Hyphomicrobiales</taxon>
        <taxon>Devosiaceae</taxon>
        <taxon>Devosia</taxon>
    </lineage>
</organism>
<proteinExistence type="predicted"/>
<accession>A0A7W6IL16</accession>
<reference evidence="1 2" key="1">
    <citation type="submission" date="2020-08" db="EMBL/GenBank/DDBJ databases">
        <title>Genomic Encyclopedia of Type Strains, Phase IV (KMG-IV): sequencing the most valuable type-strain genomes for metagenomic binning, comparative biology and taxonomic classification.</title>
        <authorList>
            <person name="Goeker M."/>
        </authorList>
    </citation>
    <scope>NUCLEOTIDE SEQUENCE [LARGE SCALE GENOMIC DNA]</scope>
    <source>
        <strain evidence="1 2">DSM 23447</strain>
    </source>
</reference>
<evidence type="ECO:0008006" key="3">
    <source>
        <dbReference type="Google" id="ProtNLM"/>
    </source>
</evidence>
<comment type="caution">
    <text evidence="1">The sequence shown here is derived from an EMBL/GenBank/DDBJ whole genome shotgun (WGS) entry which is preliminary data.</text>
</comment>
<sequence>MPPDVTRGGRRKERSISLLIADPGLLVFGQPGHLGRLGGESLIVYDHLMLAAGELGKPDDMYAIFRRQLQERVGQ</sequence>
<protein>
    <recommendedName>
        <fullName evidence="3">DUF5753 domain-containing protein</fullName>
    </recommendedName>
</protein>
<dbReference type="RefSeq" id="WP_210283096.1">
    <property type="nucleotide sequence ID" value="NZ_JACIEW010000002.1"/>
</dbReference>
<keyword evidence="2" id="KW-1185">Reference proteome</keyword>
<dbReference type="AlphaFoldDB" id="A0A7W6IL16"/>